<dbReference type="GO" id="GO:0005829">
    <property type="term" value="C:cytosol"/>
    <property type="evidence" value="ECO:0007669"/>
    <property type="project" value="TreeGrafter"/>
</dbReference>
<dbReference type="PANTHER" id="PTHR20882:SF14">
    <property type="entry name" value="CYTOPLASMIC TRNA 2-THIOLATION PROTEIN 2"/>
    <property type="match status" value="1"/>
</dbReference>
<evidence type="ECO:0000256" key="4">
    <source>
        <dbReference type="SAM" id="MobiDB-lite"/>
    </source>
</evidence>
<dbReference type="HAMAP" id="MF_03054">
    <property type="entry name" value="CTU2"/>
    <property type="match status" value="1"/>
</dbReference>
<accession>A0AAX6HWR7</accession>
<evidence type="ECO:0000313" key="6">
    <source>
        <dbReference type="EMBL" id="KAJ6844924.1"/>
    </source>
</evidence>
<dbReference type="GO" id="GO:0016783">
    <property type="term" value="F:sulfurtransferase activity"/>
    <property type="evidence" value="ECO:0007669"/>
    <property type="project" value="TreeGrafter"/>
</dbReference>
<keyword evidence="2 3" id="KW-0819">tRNA processing</keyword>
<dbReference type="Proteomes" id="UP001140949">
    <property type="component" value="Unassembled WGS sequence"/>
</dbReference>
<keyword evidence="1 3" id="KW-0963">Cytoplasm</keyword>
<comment type="function">
    <text evidence="3">Plays a central role in 2-thiolation of mcm(5)S(2)U at tRNA wobble positions of tRNA(Lys), tRNA(Glu) and tRNA(Gln). May act by forming a heterodimer with NCS6/CTU1 that ligates sulfur from thiocarboxylated URM1 onto the uridine of tRNAs at wobble position.</text>
</comment>
<dbReference type="Pfam" id="PF10288">
    <property type="entry name" value="CTU2"/>
    <property type="match status" value="1"/>
</dbReference>
<feature type="compositionally biased region" description="Gly residues" evidence="4">
    <location>
        <begin position="1"/>
        <end position="10"/>
    </location>
</feature>
<dbReference type="GO" id="GO:0000049">
    <property type="term" value="F:tRNA binding"/>
    <property type="evidence" value="ECO:0007669"/>
    <property type="project" value="InterPro"/>
</dbReference>
<feature type="region of interest" description="Disordered" evidence="4">
    <location>
        <begin position="1"/>
        <end position="44"/>
    </location>
</feature>
<comment type="similarity">
    <text evidence="3">Belongs to the CTU2/NCS2 family.</text>
</comment>
<evidence type="ECO:0000313" key="5">
    <source>
        <dbReference type="EMBL" id="KAJ6843326.1"/>
    </source>
</evidence>
<dbReference type="EMBL" id="JANAVB010007200">
    <property type="protein sequence ID" value="KAJ6843326.1"/>
    <property type="molecule type" value="Genomic_DNA"/>
</dbReference>
<dbReference type="InterPro" id="IPR014729">
    <property type="entry name" value="Rossmann-like_a/b/a_fold"/>
</dbReference>
<keyword evidence="7" id="KW-1185">Reference proteome</keyword>
<dbReference type="GO" id="GO:0032447">
    <property type="term" value="P:protein urmylation"/>
    <property type="evidence" value="ECO:0007669"/>
    <property type="project" value="UniProtKB-UniRule"/>
</dbReference>
<dbReference type="AlphaFoldDB" id="A0AAX6HWR7"/>
<evidence type="ECO:0000256" key="3">
    <source>
        <dbReference type="HAMAP-Rule" id="MF_03054"/>
    </source>
</evidence>
<dbReference type="GO" id="GO:0016779">
    <property type="term" value="F:nucleotidyltransferase activity"/>
    <property type="evidence" value="ECO:0007669"/>
    <property type="project" value="UniProtKB-UniRule"/>
</dbReference>
<comment type="pathway">
    <text evidence="3">tRNA modification; 5-methoxycarbonylmethyl-2-thiouridine-tRNA biosynthesis.</text>
</comment>
<comment type="caution">
    <text evidence="6">The sequence shown here is derived from an EMBL/GenBank/DDBJ whole genome shotgun (WGS) entry which is preliminary data.</text>
</comment>
<evidence type="ECO:0000256" key="2">
    <source>
        <dbReference type="ARBA" id="ARBA00022694"/>
    </source>
</evidence>
<sequence>MPSCGGGGACGSNCSRSGGGDDDETRNLLPEPETRSCADDDGQSRPRRLCFKCGEAEEAHNSMCPPCFRASVFGKFKLAVTTNAMIAPTDNVLVAFSGGPASRLALQFIHEMQYKALKNWDASKSQALPVFGVGVAFIDESILSPKPFHEVEKVIEDIKLIVSDLTPAHKELHIAPIERIYSLDLMEGRGKLKELLHSIADATGREDFLQYLRMLSLQKIALDNKYNKLVLGSCTSGIARHVLSSTVKGQGYSLPADLQYVDSRWEVPVVLPLRDCLAQELSMLCNLDGLKLQQVLDRPCAGINGLVSSFVSLLQDENPSRERTIVRTAEKLKPFGFNKFVENGYHDFLPSRLRPKFQNIINEETNHSEVLCPICGSPLSESELLSSKTTCETSQTSLEMFVAHCCQSCCFQILPRETKSLEQFFSLLPGSMMDRVKNDMSANCRKLREQIEDCLLSDDEEGT</sequence>
<reference evidence="6" key="2">
    <citation type="submission" date="2023-04" db="EMBL/GenBank/DDBJ databases">
        <authorList>
            <person name="Bruccoleri R.E."/>
            <person name="Oakeley E.J."/>
            <person name="Faust A.-M."/>
            <person name="Dessus-Babus S."/>
            <person name="Altorfer M."/>
            <person name="Burckhardt D."/>
            <person name="Oertli M."/>
            <person name="Naumann U."/>
            <person name="Petersen F."/>
            <person name="Wong J."/>
        </authorList>
    </citation>
    <scope>NUCLEOTIDE SEQUENCE</scope>
    <source>
        <strain evidence="6">GSM-AAB239-AS_SAM_17_03QT</strain>
        <tissue evidence="6">Leaf</tissue>
    </source>
</reference>
<dbReference type="InterPro" id="IPR019407">
    <property type="entry name" value="CTU2"/>
</dbReference>
<evidence type="ECO:0000313" key="7">
    <source>
        <dbReference type="Proteomes" id="UP001140949"/>
    </source>
</evidence>
<reference evidence="6" key="1">
    <citation type="journal article" date="2023" name="GigaByte">
        <title>Genome assembly of the bearded iris, Iris pallida Lam.</title>
        <authorList>
            <person name="Bruccoleri R.E."/>
            <person name="Oakeley E.J."/>
            <person name="Faust A.M.E."/>
            <person name="Altorfer M."/>
            <person name="Dessus-Babus S."/>
            <person name="Burckhardt D."/>
            <person name="Oertli M."/>
            <person name="Naumann U."/>
            <person name="Petersen F."/>
            <person name="Wong J."/>
        </authorList>
    </citation>
    <scope>NUCLEOTIDE SEQUENCE</scope>
    <source>
        <strain evidence="6">GSM-AAB239-AS_SAM_17_03QT</strain>
    </source>
</reference>
<name>A0AAX6HWR7_IRIPA</name>
<dbReference type="PANTHER" id="PTHR20882">
    <property type="entry name" value="CYTOPLASMIC TRNA 2-THIOLATION PROTEIN 2"/>
    <property type="match status" value="1"/>
</dbReference>
<organism evidence="6 7">
    <name type="scientific">Iris pallida</name>
    <name type="common">Sweet iris</name>
    <dbReference type="NCBI Taxonomy" id="29817"/>
    <lineage>
        <taxon>Eukaryota</taxon>
        <taxon>Viridiplantae</taxon>
        <taxon>Streptophyta</taxon>
        <taxon>Embryophyta</taxon>
        <taxon>Tracheophyta</taxon>
        <taxon>Spermatophyta</taxon>
        <taxon>Magnoliopsida</taxon>
        <taxon>Liliopsida</taxon>
        <taxon>Asparagales</taxon>
        <taxon>Iridaceae</taxon>
        <taxon>Iridoideae</taxon>
        <taxon>Irideae</taxon>
        <taxon>Iris</taxon>
    </lineage>
</organism>
<gene>
    <name evidence="6" type="ORF">M6B38_289510</name>
    <name evidence="5" type="ORF">M6B38_297405</name>
</gene>
<comment type="subcellular location">
    <subcellularLocation>
        <location evidence="3">Cytoplasm</location>
    </subcellularLocation>
</comment>
<feature type="compositionally biased region" description="Basic and acidic residues" evidence="4">
    <location>
        <begin position="32"/>
        <end position="44"/>
    </location>
</feature>
<evidence type="ECO:0000256" key="1">
    <source>
        <dbReference type="ARBA" id="ARBA00022490"/>
    </source>
</evidence>
<dbReference type="Gene3D" id="3.40.50.620">
    <property type="entry name" value="HUPs"/>
    <property type="match status" value="1"/>
</dbReference>
<dbReference type="SUPFAM" id="SSF52402">
    <property type="entry name" value="Adenine nucleotide alpha hydrolases-like"/>
    <property type="match status" value="1"/>
</dbReference>
<protein>
    <recommendedName>
        <fullName evidence="3">Cytoplasmic tRNA 2-thiolation protein 2</fullName>
    </recommendedName>
</protein>
<dbReference type="GO" id="GO:0002143">
    <property type="term" value="P:tRNA wobble position uridine thiolation"/>
    <property type="evidence" value="ECO:0007669"/>
    <property type="project" value="TreeGrafter"/>
</dbReference>
<proteinExistence type="inferred from homology"/>
<dbReference type="EMBL" id="JANAVB010006400">
    <property type="protein sequence ID" value="KAJ6844924.1"/>
    <property type="molecule type" value="Genomic_DNA"/>
</dbReference>